<keyword evidence="1" id="KW-0812">Transmembrane</keyword>
<proteinExistence type="predicted"/>
<protein>
    <submittedName>
        <fullName evidence="2">Uncharacterized protein</fullName>
    </submittedName>
</protein>
<reference evidence="2" key="1">
    <citation type="submission" date="2023-08" db="EMBL/GenBank/DDBJ databases">
        <title>Black Yeasts Isolated from many extreme environments.</title>
        <authorList>
            <person name="Coleine C."/>
            <person name="Stajich J.E."/>
            <person name="Selbmann L."/>
        </authorList>
    </citation>
    <scope>NUCLEOTIDE SEQUENCE</scope>
    <source>
        <strain evidence="2">CCFEE 5401</strain>
    </source>
</reference>
<dbReference type="Proteomes" id="UP001310890">
    <property type="component" value="Unassembled WGS sequence"/>
</dbReference>
<keyword evidence="1" id="KW-0472">Membrane</keyword>
<name>A0AAN7TG70_9PEZI</name>
<dbReference type="AlphaFoldDB" id="A0AAN7TG70"/>
<evidence type="ECO:0000256" key="1">
    <source>
        <dbReference type="SAM" id="Phobius"/>
    </source>
</evidence>
<feature type="transmembrane region" description="Helical" evidence="1">
    <location>
        <begin position="158"/>
        <end position="177"/>
    </location>
</feature>
<keyword evidence="1" id="KW-1133">Transmembrane helix</keyword>
<evidence type="ECO:0000313" key="3">
    <source>
        <dbReference type="Proteomes" id="UP001310890"/>
    </source>
</evidence>
<organism evidence="2 3">
    <name type="scientific">Meristemomyces frigidus</name>
    <dbReference type="NCBI Taxonomy" id="1508187"/>
    <lineage>
        <taxon>Eukaryota</taxon>
        <taxon>Fungi</taxon>
        <taxon>Dikarya</taxon>
        <taxon>Ascomycota</taxon>
        <taxon>Pezizomycotina</taxon>
        <taxon>Dothideomycetes</taxon>
        <taxon>Dothideomycetidae</taxon>
        <taxon>Mycosphaerellales</taxon>
        <taxon>Teratosphaeriaceae</taxon>
        <taxon>Meristemomyces</taxon>
    </lineage>
</organism>
<gene>
    <name evidence="2" type="ORF">LTR62_004678</name>
</gene>
<accession>A0AAN7TG70</accession>
<dbReference type="EMBL" id="JAVRRL010000036">
    <property type="protein sequence ID" value="KAK5111758.1"/>
    <property type="molecule type" value="Genomic_DNA"/>
</dbReference>
<evidence type="ECO:0000313" key="2">
    <source>
        <dbReference type="EMBL" id="KAK5111758.1"/>
    </source>
</evidence>
<sequence>MSSTLQACLPITWPRSTLDAAGLLALADLPTAAYRTALTGTSCLLDMFVLCPGLHKQQRAADLHKCEYPACAAMTSGYVFRVENPAMVFFMQRVGLTGHLTTLAVSPQNQPGSSWWRCGFIATFNVGATTSIPALTYGLAVVLTPLTMSFLFLRQECWALTFLLLLILVRAINVLVIRARATEGWKGAREKGNSDILILLSQDRWLRLKGAVNDVKAVTSGQWLRESTFIESSLVTGATLLVYFDVCLAANATLEGKVVLIALLVCSAALLETANEYNSSLTMYGRVVKVEGKPKLYARRLVMAEELIKETGRRDWAEGLGMVNADVRKGLPIM</sequence>
<comment type="caution">
    <text evidence="2">The sequence shown here is derived from an EMBL/GenBank/DDBJ whole genome shotgun (WGS) entry which is preliminary data.</text>
</comment>